<comment type="caution">
    <text evidence="18">The sequence shown here is derived from an EMBL/GenBank/DDBJ whole genome shotgun (WGS) entry which is preliminary data.</text>
</comment>
<keyword evidence="19" id="KW-1185">Reference proteome</keyword>
<evidence type="ECO:0000256" key="5">
    <source>
        <dbReference type="ARBA" id="ARBA00022525"/>
    </source>
</evidence>
<evidence type="ECO:0000256" key="7">
    <source>
        <dbReference type="ARBA" id="ARBA00022723"/>
    </source>
</evidence>
<dbReference type="STRING" id="150374.A0A0M8N8R4"/>
<keyword evidence="12" id="KW-0843">Virulence</keyword>
<keyword evidence="10 15" id="KW-0720">Serine protease</keyword>
<feature type="active site" description="Charge relay system" evidence="15">
    <location>
        <position position="274"/>
    </location>
</feature>
<evidence type="ECO:0000256" key="14">
    <source>
        <dbReference type="ARBA" id="ARBA00023180"/>
    </source>
</evidence>
<reference evidence="18 19" key="1">
    <citation type="submission" date="2015-07" db="EMBL/GenBank/DDBJ databases">
        <title>The genome of the fungus Escovopsis weberi, a specialized disease agent of ant agriculture.</title>
        <authorList>
            <person name="de Man T.J."/>
            <person name="Stajich J.E."/>
            <person name="Kubicek C.P."/>
            <person name="Chenthamara K."/>
            <person name="Atanasova L."/>
            <person name="Druzhinina I.S."/>
            <person name="Birnbaum S."/>
            <person name="Barribeau S.M."/>
            <person name="Teiling C."/>
            <person name="Suen G."/>
            <person name="Currie C."/>
            <person name="Gerardo N.M."/>
        </authorList>
    </citation>
    <scope>NUCLEOTIDE SEQUENCE [LARGE SCALE GENOMIC DNA]</scope>
</reference>
<evidence type="ECO:0000256" key="9">
    <source>
        <dbReference type="ARBA" id="ARBA00022801"/>
    </source>
</evidence>
<feature type="binding site" evidence="15">
    <location>
        <position position="564"/>
    </location>
    <ligand>
        <name>Ca(2+)</name>
        <dbReference type="ChEBI" id="CHEBI:29108"/>
    </ligand>
</feature>
<keyword evidence="11 15" id="KW-0106">Calcium</keyword>
<evidence type="ECO:0000259" key="17">
    <source>
        <dbReference type="PROSITE" id="PS51695"/>
    </source>
</evidence>
<dbReference type="EC" id="3.4.14.10" evidence="4"/>
<dbReference type="InterPro" id="IPR050819">
    <property type="entry name" value="Tripeptidyl-peptidase_I"/>
</dbReference>
<dbReference type="PANTHER" id="PTHR14218">
    <property type="entry name" value="PROTEASE S8 TRIPEPTIDYL PEPTIDASE I CLN2"/>
    <property type="match status" value="1"/>
</dbReference>
<dbReference type="InterPro" id="IPR036852">
    <property type="entry name" value="Peptidase_S8/S53_dom_sf"/>
</dbReference>
<keyword evidence="7 15" id="KW-0479">Metal-binding</keyword>
<dbReference type="AlphaFoldDB" id="A0A0M8N8R4"/>
<comment type="subcellular location">
    <subcellularLocation>
        <location evidence="3">Secreted</location>
        <location evidence="3">Extracellular space</location>
    </subcellularLocation>
</comment>
<comment type="cofactor">
    <cofactor evidence="15">
        <name>Ca(2+)</name>
        <dbReference type="ChEBI" id="CHEBI:29108"/>
    </cofactor>
    <text evidence="15">Binds 1 Ca(2+) ion per subunit.</text>
</comment>
<dbReference type="SUPFAM" id="SSF54897">
    <property type="entry name" value="Protease propeptides/inhibitors"/>
    <property type="match status" value="1"/>
</dbReference>
<dbReference type="PROSITE" id="PS51695">
    <property type="entry name" value="SEDOLISIN"/>
    <property type="match status" value="1"/>
</dbReference>
<feature type="active site" description="Charge relay system" evidence="15">
    <location>
        <position position="488"/>
    </location>
</feature>
<dbReference type="GO" id="GO:0004252">
    <property type="term" value="F:serine-type endopeptidase activity"/>
    <property type="evidence" value="ECO:0007669"/>
    <property type="project" value="UniProtKB-UniRule"/>
</dbReference>
<keyword evidence="8 16" id="KW-0732">Signal</keyword>
<dbReference type="CDD" id="cd04056">
    <property type="entry name" value="Peptidases_S53"/>
    <property type="match status" value="1"/>
</dbReference>
<evidence type="ECO:0000256" key="13">
    <source>
        <dbReference type="ARBA" id="ARBA00023145"/>
    </source>
</evidence>
<gene>
    <name evidence="18" type="ORF">ESCO_003487</name>
</gene>
<dbReference type="EMBL" id="LGSR01000002">
    <property type="protein sequence ID" value="KOS23064.1"/>
    <property type="molecule type" value="Genomic_DNA"/>
</dbReference>
<feature type="binding site" evidence="15">
    <location>
        <position position="531"/>
    </location>
    <ligand>
        <name>Ca(2+)</name>
        <dbReference type="ChEBI" id="CHEBI:29108"/>
    </ligand>
</feature>
<feature type="binding site" evidence="15">
    <location>
        <position position="530"/>
    </location>
    <ligand>
        <name>Ca(2+)</name>
        <dbReference type="ChEBI" id="CHEBI:29108"/>
    </ligand>
</feature>
<evidence type="ECO:0000256" key="8">
    <source>
        <dbReference type="ARBA" id="ARBA00022729"/>
    </source>
</evidence>
<keyword evidence="9 15" id="KW-0378">Hydrolase</keyword>
<accession>A0A0M8N8R4</accession>
<evidence type="ECO:0000256" key="6">
    <source>
        <dbReference type="ARBA" id="ARBA00022670"/>
    </source>
</evidence>
<comment type="catalytic activity">
    <reaction evidence="1">
        <text>Release of an N-terminal tripeptide from a polypeptide.</text>
        <dbReference type="EC" id="3.4.14.10"/>
    </reaction>
</comment>
<evidence type="ECO:0000256" key="3">
    <source>
        <dbReference type="ARBA" id="ARBA00004239"/>
    </source>
</evidence>
<dbReference type="SUPFAM" id="SSF52743">
    <property type="entry name" value="Subtilisin-like"/>
    <property type="match status" value="1"/>
</dbReference>
<dbReference type="Proteomes" id="UP000053831">
    <property type="component" value="Unassembled WGS sequence"/>
</dbReference>
<feature type="active site" description="Charge relay system" evidence="15">
    <location>
        <position position="270"/>
    </location>
</feature>
<evidence type="ECO:0000256" key="1">
    <source>
        <dbReference type="ARBA" id="ARBA00001910"/>
    </source>
</evidence>
<dbReference type="Pfam" id="PF09286">
    <property type="entry name" value="Pro-kuma_activ"/>
    <property type="match status" value="1"/>
</dbReference>
<dbReference type="PANTHER" id="PTHR14218:SF10">
    <property type="entry name" value="PEPTIDASE S53 DOMAIN-CONTAINING PROTEIN"/>
    <property type="match status" value="1"/>
</dbReference>
<dbReference type="GO" id="GO:0005576">
    <property type="term" value="C:extracellular region"/>
    <property type="evidence" value="ECO:0007669"/>
    <property type="project" value="UniProtKB-SubCell"/>
</dbReference>
<feature type="signal peptide" evidence="16">
    <location>
        <begin position="1"/>
        <end position="19"/>
    </location>
</feature>
<dbReference type="GO" id="GO:0006508">
    <property type="term" value="P:proteolysis"/>
    <property type="evidence" value="ECO:0007669"/>
    <property type="project" value="UniProtKB-KW"/>
</dbReference>
<feature type="binding site" evidence="15">
    <location>
        <position position="562"/>
    </location>
    <ligand>
        <name>Ca(2+)</name>
        <dbReference type="ChEBI" id="CHEBI:29108"/>
    </ligand>
</feature>
<dbReference type="CDD" id="cd11377">
    <property type="entry name" value="Pro-peptidase_S53"/>
    <property type="match status" value="1"/>
</dbReference>
<evidence type="ECO:0000256" key="15">
    <source>
        <dbReference type="PROSITE-ProRule" id="PRU01032"/>
    </source>
</evidence>
<dbReference type="SMART" id="SM00944">
    <property type="entry name" value="Pro-kuma_activ"/>
    <property type="match status" value="1"/>
</dbReference>
<evidence type="ECO:0000313" key="19">
    <source>
        <dbReference type="Proteomes" id="UP000053831"/>
    </source>
</evidence>
<protein>
    <recommendedName>
        <fullName evidence="4">tripeptidyl-peptidase II</fullName>
        <ecNumber evidence="4">3.4.14.10</ecNumber>
    </recommendedName>
</protein>
<keyword evidence="14" id="KW-0325">Glycoprotein</keyword>
<keyword evidence="6 15" id="KW-0645">Protease</keyword>
<evidence type="ECO:0000256" key="11">
    <source>
        <dbReference type="ARBA" id="ARBA00022837"/>
    </source>
</evidence>
<organism evidence="18 19">
    <name type="scientific">Escovopsis weberi</name>
    <dbReference type="NCBI Taxonomy" id="150374"/>
    <lineage>
        <taxon>Eukaryota</taxon>
        <taxon>Fungi</taxon>
        <taxon>Dikarya</taxon>
        <taxon>Ascomycota</taxon>
        <taxon>Pezizomycotina</taxon>
        <taxon>Sordariomycetes</taxon>
        <taxon>Hypocreomycetidae</taxon>
        <taxon>Hypocreales</taxon>
        <taxon>Hypocreaceae</taxon>
        <taxon>Escovopsis</taxon>
    </lineage>
</organism>
<proteinExistence type="predicted"/>
<dbReference type="GO" id="GO:0046872">
    <property type="term" value="F:metal ion binding"/>
    <property type="evidence" value="ECO:0007669"/>
    <property type="project" value="UniProtKB-UniRule"/>
</dbReference>
<feature type="chain" id="PRO_5005818954" description="tripeptidyl-peptidase II" evidence="16">
    <location>
        <begin position="20"/>
        <end position="581"/>
    </location>
</feature>
<evidence type="ECO:0000256" key="16">
    <source>
        <dbReference type="SAM" id="SignalP"/>
    </source>
</evidence>
<evidence type="ECO:0000256" key="10">
    <source>
        <dbReference type="ARBA" id="ARBA00022825"/>
    </source>
</evidence>
<feature type="domain" description="Peptidase S53" evidence="17">
    <location>
        <begin position="195"/>
        <end position="581"/>
    </location>
</feature>
<keyword evidence="13" id="KW-0865">Zymogen</keyword>
<dbReference type="InterPro" id="IPR015366">
    <property type="entry name" value="S53_propep"/>
</dbReference>
<dbReference type="GO" id="GO:0008240">
    <property type="term" value="F:tripeptidyl-peptidase activity"/>
    <property type="evidence" value="ECO:0007669"/>
    <property type="project" value="UniProtKB-EC"/>
</dbReference>
<dbReference type="Gene3D" id="3.40.50.200">
    <property type="entry name" value="Peptidase S8/S53 domain"/>
    <property type="match status" value="1"/>
</dbReference>
<dbReference type="InterPro" id="IPR030400">
    <property type="entry name" value="Sedolisin_dom"/>
</dbReference>
<evidence type="ECO:0000256" key="4">
    <source>
        <dbReference type="ARBA" id="ARBA00012462"/>
    </source>
</evidence>
<name>A0A0M8N8R4_ESCWE</name>
<sequence length="581" mass="60744">MFNFKTSILLLGAASLTLGKPSQGVSAPAGHALDLITISIGLTPEGHDGFEQTLFKISDPSDPSYGQFLSQEQAKALLKPSDESTSLTLEWLSGHGIDASSVSDQGQFIDVQLTMDQAIDLLGVHHQAIAQPGDAGVLTTEESLPQELQGHVATIYRQLGPTVGEASNRPRRRSPFFRMSPFNRDVSVPPTCINMMTPACVRQLYNFIGVSAAGDDPQILGIPGFDGQVAQFSQLQEFLAAFAPDQADSNFTFVLLNGGSDTQGDSANIEAALDTQIAGSLADNVPVRFFSTGGQEMNVKPDLDYPINVTGSDDVLIEPYLAFARSMLDLPDDRLPSVISISYGVNEQILAPPYARQVCDILGQLGLRGASVLAASGDAGPGASCETPAGAPRFLPTFPASCPYITAVGATEGAGPEFGATFSSGGFSDVFARPAYQGAAVDQFLGLLGGKFGGLFNPAGRAFPDVAAEGSGFPVFDQDQLFTGQGTSASAPVLASIISLLNDQRRVSGKPRLGFLNPWIYSAGRPGFRDIPQGGSMGCQGQSLAGLPSTPIPGAGWDSVAGWDPCTGVGTPIFDQLSTLV</sequence>
<keyword evidence="5" id="KW-0964">Secreted</keyword>
<comment type="function">
    <text evidence="2">Secreted tripeptidyl-peptidase which degrades proteins at acidic pHs and is involved in virulence.</text>
</comment>
<evidence type="ECO:0000256" key="2">
    <source>
        <dbReference type="ARBA" id="ARBA00002451"/>
    </source>
</evidence>
<evidence type="ECO:0000313" key="18">
    <source>
        <dbReference type="EMBL" id="KOS23064.1"/>
    </source>
</evidence>
<evidence type="ECO:0000256" key="12">
    <source>
        <dbReference type="ARBA" id="ARBA00023026"/>
    </source>
</evidence>
<dbReference type="OrthoDB" id="409122at2759"/>
<dbReference type="FunFam" id="3.40.50.200:FF:000015">
    <property type="entry name" value="Tripeptidyl peptidase A"/>
    <property type="match status" value="1"/>
</dbReference>